<dbReference type="GO" id="GO:0005789">
    <property type="term" value="C:endoplasmic reticulum membrane"/>
    <property type="evidence" value="ECO:0007669"/>
    <property type="project" value="UniProtKB-SubCell"/>
</dbReference>
<feature type="region of interest" description="Disordered" evidence="2">
    <location>
        <begin position="359"/>
        <end position="418"/>
    </location>
</feature>
<dbReference type="Gramene" id="TraesCLE_scaffold_087763_01G000100.1">
    <property type="protein sequence ID" value="TraesCLE_scaffold_087763_01G000100.1"/>
    <property type="gene ID" value="TraesCLE_scaffold_087763_01G000100"/>
</dbReference>
<gene>
    <name evidence="5" type="primary">LOC123143999</name>
</gene>
<dbReference type="Gramene" id="TraesROB_scaffold_061321_01G000100.1">
    <property type="protein sequence ID" value="TraesROB_scaffold_061321_01G000100.1"/>
    <property type="gene ID" value="TraesROB_scaffold_061321_01G000100"/>
</dbReference>
<accession>A0A3B6QF27</accession>
<proteinExistence type="predicted"/>
<keyword evidence="3" id="KW-0732">Signal</keyword>
<evidence type="ECO:0000313" key="6">
    <source>
        <dbReference type="Proteomes" id="UP000019116"/>
    </source>
</evidence>
<feature type="chain" id="PRO_5017443232" description="SMP domain-containing protein" evidence="3">
    <location>
        <begin position="21"/>
        <end position="509"/>
    </location>
</feature>
<dbReference type="Pfam" id="PF23065">
    <property type="entry name" value="PH_SMPa"/>
    <property type="match status" value="1"/>
</dbReference>
<dbReference type="AlphaFoldDB" id="A0A3B6QF27"/>
<feature type="compositionally biased region" description="Low complexity" evidence="2">
    <location>
        <begin position="359"/>
        <end position="371"/>
    </location>
</feature>
<reference evidence="5" key="2">
    <citation type="submission" date="2018-10" db="UniProtKB">
        <authorList>
            <consortium name="EnsemblPlants"/>
        </authorList>
    </citation>
    <scope>IDENTIFICATION</scope>
</reference>
<evidence type="ECO:0000313" key="5">
    <source>
        <dbReference type="EnsemblPlants" id="TraesCS6D02G131500.1"/>
    </source>
</evidence>
<dbReference type="Gramene" id="TraesCS6D03G0292900.1">
    <property type="protein sequence ID" value="TraesCS6D03G0292900.1.CDS"/>
    <property type="gene ID" value="TraesCS6D03G0292900"/>
</dbReference>
<feature type="domain" description="SMP" evidence="4">
    <location>
        <begin position="58"/>
        <end position="164"/>
    </location>
</feature>
<protein>
    <recommendedName>
        <fullName evidence="4">SMP domain-containing protein</fullName>
    </recommendedName>
</protein>
<dbReference type="PANTHER" id="PTHR13466:SF18">
    <property type="entry name" value="INTEGRAL MEMBRANE PROTEIN CONSERVED REGION (DUF2404)-RELATED"/>
    <property type="match status" value="1"/>
</dbReference>
<comment type="subcellular location">
    <subcellularLocation>
        <location evidence="1">Endoplasmic reticulum membrane</location>
    </subcellularLocation>
</comment>
<dbReference type="CDD" id="cd21675">
    <property type="entry name" value="SMP_TEX2"/>
    <property type="match status" value="1"/>
</dbReference>
<dbReference type="Gramene" id="TraesCS6D02G131500.1">
    <property type="protein sequence ID" value="TraesCS6D02G131500.1"/>
    <property type="gene ID" value="TraesCS6D02G131500"/>
</dbReference>
<sequence>MAVAIFLSGFLLGLLALALAEGAALLWAVRALRRRGPRPPPPEAAAAELSGDRPFPAEKQGFLWMLEPGKVPKVGNGNRLPPTGVQKGVKDKKNIVEVSPIRMRAKIQGHSLVLTGSDGSQITIGLLDCTVLAVSASNLPSRKWSKRYPIKLESKESEICKRSKEPGLQKDIMRTTVEADSNGNQFGPSQLLASVMEDEDEADVLRRSKKTGKTSRWKNILHSITDHVSQVPFSLAIKVTSIRGTMRMHIKPPPSDQIWYGFTSMPELVWELESSVGDRKITNSHIASLISNRIKASLHQSLVLPNCESIPMSWMISEKDDWVPRRAAPFIWLNREHGEAASSHSSDMGKLQLDDVASLKVSSNSEASKSSPPAPSTRSDDEPLKKVTSTHWPNQEPTTEASTSSGSSLPSEAEPSNQLTAPLLSTREFEEDASENAAVGSSLQLVAVVPAGHRRPPLSSSASPGEYDLKRKGSKRAAVIGLGRKMSGKLEEKTRHIVEKIKESSGKEQ</sequence>
<feature type="signal peptide" evidence="3">
    <location>
        <begin position="1"/>
        <end position="20"/>
    </location>
</feature>
<dbReference type="Gramene" id="TraesWEE_scaffold_063359_01G000100.1">
    <property type="protein sequence ID" value="TraesWEE_scaffold_063359_01G000100.1"/>
    <property type="gene ID" value="TraesWEE_scaffold_063359_01G000100"/>
</dbReference>
<organism evidence="5">
    <name type="scientific">Triticum aestivum</name>
    <name type="common">Wheat</name>
    <dbReference type="NCBI Taxonomy" id="4565"/>
    <lineage>
        <taxon>Eukaryota</taxon>
        <taxon>Viridiplantae</taxon>
        <taxon>Streptophyta</taxon>
        <taxon>Embryophyta</taxon>
        <taxon>Tracheophyta</taxon>
        <taxon>Spermatophyta</taxon>
        <taxon>Magnoliopsida</taxon>
        <taxon>Liliopsida</taxon>
        <taxon>Poales</taxon>
        <taxon>Poaceae</taxon>
        <taxon>BOP clade</taxon>
        <taxon>Pooideae</taxon>
        <taxon>Triticodae</taxon>
        <taxon>Triticeae</taxon>
        <taxon>Triticinae</taxon>
        <taxon>Triticum</taxon>
    </lineage>
</organism>
<evidence type="ECO:0000256" key="1">
    <source>
        <dbReference type="ARBA" id="ARBA00004586"/>
    </source>
</evidence>
<reference evidence="5" key="1">
    <citation type="submission" date="2018-08" db="EMBL/GenBank/DDBJ databases">
        <authorList>
            <person name="Rossello M."/>
        </authorList>
    </citation>
    <scope>NUCLEOTIDE SEQUENCE [LARGE SCALE GENOMIC DNA]</scope>
    <source>
        <strain evidence="5">cv. Chinese Spring</strain>
    </source>
</reference>
<feature type="region of interest" description="Disordered" evidence="2">
    <location>
        <begin position="453"/>
        <end position="473"/>
    </location>
</feature>
<dbReference type="InterPro" id="IPR057080">
    <property type="entry name" value="PH_SMPa"/>
</dbReference>
<keyword evidence="6" id="KW-1185">Reference proteome</keyword>
<feature type="compositionally biased region" description="Polar residues" evidence="2">
    <location>
        <begin position="387"/>
        <end position="418"/>
    </location>
</feature>
<dbReference type="PaxDb" id="4565-Traes_6BS_B1E3B80D3.1"/>
<name>A0A3B6QF27_WHEAT</name>
<dbReference type="Proteomes" id="UP000019116">
    <property type="component" value="Chromosome 6D"/>
</dbReference>
<dbReference type="EnsemblPlants" id="TraesCS6D02G131500.1">
    <property type="protein sequence ID" value="TraesCS6D02G131500.1"/>
    <property type="gene ID" value="TraesCS6D02G131500"/>
</dbReference>
<dbReference type="PANTHER" id="PTHR13466">
    <property type="entry name" value="TEX2 PROTEIN-RELATED"/>
    <property type="match status" value="1"/>
</dbReference>
<evidence type="ECO:0000256" key="2">
    <source>
        <dbReference type="SAM" id="MobiDB-lite"/>
    </source>
</evidence>
<evidence type="ECO:0000259" key="4">
    <source>
        <dbReference type="Pfam" id="PF23065"/>
    </source>
</evidence>
<dbReference type="Gramene" id="TraesCAD_scaffold_065274_01G000500.1">
    <property type="protein sequence ID" value="TraesCAD_scaffold_065274_01G000500.1"/>
    <property type="gene ID" value="TraesCAD_scaffold_065274_01G000500"/>
</dbReference>
<evidence type="ECO:0000256" key="3">
    <source>
        <dbReference type="SAM" id="SignalP"/>
    </source>
</evidence>